<feature type="compositionally biased region" description="Basic and acidic residues" evidence="1">
    <location>
        <begin position="418"/>
        <end position="427"/>
    </location>
</feature>
<feature type="region of interest" description="Disordered" evidence="1">
    <location>
        <begin position="389"/>
        <end position="495"/>
    </location>
</feature>
<feature type="compositionally biased region" description="Low complexity" evidence="1">
    <location>
        <begin position="484"/>
        <end position="495"/>
    </location>
</feature>
<feature type="compositionally biased region" description="Low complexity" evidence="1">
    <location>
        <begin position="342"/>
        <end position="354"/>
    </location>
</feature>
<feature type="compositionally biased region" description="Basic and acidic residues" evidence="1">
    <location>
        <begin position="458"/>
        <end position="467"/>
    </location>
</feature>
<protein>
    <submittedName>
        <fullName evidence="2">Uncharacterized protein</fullName>
    </submittedName>
</protein>
<gene>
    <name evidence="2" type="ORF">GYMLUDRAFT_45179</name>
</gene>
<dbReference type="HOGENOM" id="CLU_481509_0_0_1"/>
<dbReference type="EMBL" id="KN834784">
    <property type="protein sequence ID" value="KIK58547.1"/>
    <property type="molecule type" value="Genomic_DNA"/>
</dbReference>
<feature type="region of interest" description="Disordered" evidence="1">
    <location>
        <begin position="342"/>
        <end position="371"/>
    </location>
</feature>
<dbReference type="Proteomes" id="UP000053593">
    <property type="component" value="Unassembled WGS sequence"/>
</dbReference>
<feature type="compositionally biased region" description="Polar residues" evidence="1">
    <location>
        <begin position="65"/>
        <end position="77"/>
    </location>
</feature>
<feature type="compositionally biased region" description="Polar residues" evidence="1">
    <location>
        <begin position="358"/>
        <end position="371"/>
    </location>
</feature>
<feature type="region of interest" description="Disordered" evidence="1">
    <location>
        <begin position="1"/>
        <end position="77"/>
    </location>
</feature>
<evidence type="ECO:0000313" key="2">
    <source>
        <dbReference type="EMBL" id="KIK58547.1"/>
    </source>
</evidence>
<sequence length="566" mass="61657">MSMKRPHHPILVPSNQISYGSHADGLENEGNRLIKRQKTLHGSQQASVSSTSENDDSYAAKPRSSHPNLPTSSGILTKGSTNLPDGVGISWLKKKNASRFFSMALPSRTGVNVSLAESKTLPIKEMYFGRKRLRGGFFIDFNPGSSDFLIRGPEGYRQGVIFAQSVKSMHFGDGHVQEPCLRLVSKPLPPGRRHTGIGTEWGNDFVPGEPGKGEVTFKFDKQAPEWSNEAYAAFQRHCKDRVEAYSEAVGEAAQKEMWNAAIESSSNANGELLEGQTDEMQMEMEYVEPLEPVRNQDEDERAGVPEMTCTEAQEEEEKLEDFSSVALITSPVVSSDLTILPSSPATSSGSTSAPLQDACSSEAASSTTPTISAETEVAAMVMYSEPECPKHDAVDHRDLSTEPRQVPVSAVTSPSDGCEEKEARTETELTLTPAPAPEPESPEHHEVPAFVPSPPDGCAEKEARTETDSNSTETELTLMPTPAPESESPEPALFSPKSCSSGSECCQQVWYPAVASYAHLMESVIRHARQQVRQTQVGESIGDEDDALLRMNMSLRFRLSHLISVA</sequence>
<accession>A0A0D0CJK3</accession>
<keyword evidence="3" id="KW-1185">Reference proteome</keyword>
<evidence type="ECO:0000313" key="3">
    <source>
        <dbReference type="Proteomes" id="UP000053593"/>
    </source>
</evidence>
<feature type="compositionally biased region" description="Polar residues" evidence="1">
    <location>
        <begin position="40"/>
        <end position="52"/>
    </location>
</feature>
<proteinExistence type="predicted"/>
<organism evidence="2 3">
    <name type="scientific">Collybiopsis luxurians FD-317 M1</name>
    <dbReference type="NCBI Taxonomy" id="944289"/>
    <lineage>
        <taxon>Eukaryota</taxon>
        <taxon>Fungi</taxon>
        <taxon>Dikarya</taxon>
        <taxon>Basidiomycota</taxon>
        <taxon>Agaricomycotina</taxon>
        <taxon>Agaricomycetes</taxon>
        <taxon>Agaricomycetidae</taxon>
        <taxon>Agaricales</taxon>
        <taxon>Marasmiineae</taxon>
        <taxon>Omphalotaceae</taxon>
        <taxon>Collybiopsis</taxon>
        <taxon>Collybiopsis luxurians</taxon>
    </lineage>
</organism>
<feature type="compositionally biased region" description="Basic and acidic residues" evidence="1">
    <location>
        <begin position="389"/>
        <end position="401"/>
    </location>
</feature>
<name>A0A0D0CJK3_9AGAR</name>
<reference evidence="2 3" key="1">
    <citation type="submission" date="2014-04" db="EMBL/GenBank/DDBJ databases">
        <title>Evolutionary Origins and Diversification of the Mycorrhizal Mutualists.</title>
        <authorList>
            <consortium name="DOE Joint Genome Institute"/>
            <consortium name="Mycorrhizal Genomics Consortium"/>
            <person name="Kohler A."/>
            <person name="Kuo A."/>
            <person name="Nagy L.G."/>
            <person name="Floudas D."/>
            <person name="Copeland A."/>
            <person name="Barry K.W."/>
            <person name="Cichocki N."/>
            <person name="Veneault-Fourrey C."/>
            <person name="LaButti K."/>
            <person name="Lindquist E.A."/>
            <person name="Lipzen A."/>
            <person name="Lundell T."/>
            <person name="Morin E."/>
            <person name="Murat C."/>
            <person name="Riley R."/>
            <person name="Ohm R."/>
            <person name="Sun H."/>
            <person name="Tunlid A."/>
            <person name="Henrissat B."/>
            <person name="Grigoriev I.V."/>
            <person name="Hibbett D.S."/>
            <person name="Martin F."/>
        </authorList>
    </citation>
    <scope>NUCLEOTIDE SEQUENCE [LARGE SCALE GENOMIC DNA]</scope>
    <source>
        <strain evidence="2 3">FD-317 M1</strain>
    </source>
</reference>
<evidence type="ECO:0000256" key="1">
    <source>
        <dbReference type="SAM" id="MobiDB-lite"/>
    </source>
</evidence>
<dbReference type="AlphaFoldDB" id="A0A0D0CJK3"/>